<dbReference type="RefSeq" id="YP_009399739.1">
    <property type="nucleotide sequence ID" value="NC_035298.1"/>
</dbReference>
<feature type="transmembrane region" description="Helical" evidence="1">
    <location>
        <begin position="20"/>
        <end position="39"/>
    </location>
</feature>
<keyword evidence="1" id="KW-0472">Membrane</keyword>
<evidence type="ECO:0000256" key="1">
    <source>
        <dbReference type="SAM" id="Phobius"/>
    </source>
</evidence>
<protein>
    <submittedName>
        <fullName evidence="2">Uncharacterized protein</fullName>
    </submittedName>
</protein>
<keyword evidence="1" id="KW-1133">Transmembrane helix</keyword>
<name>A0A1Z1MTY7_DIGSM</name>
<keyword evidence="1" id="KW-0812">Transmembrane</keyword>
<dbReference type="GeneID" id="33362248"/>
<accession>A0A1Z1MTY7</accession>
<organism evidence="2">
    <name type="scientific">Digenea simplex</name>
    <name type="common">Marine red alga</name>
    <name type="synonym">Conferva simplex</name>
    <dbReference type="NCBI Taxonomy" id="945030"/>
    <lineage>
        <taxon>Eukaryota</taxon>
        <taxon>Rhodophyta</taxon>
        <taxon>Florideophyceae</taxon>
        <taxon>Rhodymeniophycidae</taxon>
        <taxon>Ceramiales</taxon>
        <taxon>Rhodomelaceae</taxon>
        <taxon>Polysiphonioideae</taxon>
        <taxon>Digenea</taxon>
    </lineage>
</organism>
<geneLocation type="chloroplast" evidence="2"/>
<evidence type="ECO:0000313" key="2">
    <source>
        <dbReference type="EMBL" id="ARW69558.1"/>
    </source>
</evidence>
<gene>
    <name evidence="2" type="primary">orf40b</name>
</gene>
<dbReference type="AlphaFoldDB" id="A0A1Z1MTY7"/>
<proteinExistence type="predicted"/>
<dbReference type="EMBL" id="MF101465">
    <property type="protein sequence ID" value="ARW69558.1"/>
    <property type="molecule type" value="Genomic_DNA"/>
</dbReference>
<sequence>MYVFIILKNLHFFNLFYRLLRIFIHMFIDLIVIMKAIILI</sequence>
<keyword evidence="2" id="KW-0934">Plastid</keyword>
<reference evidence="2" key="1">
    <citation type="journal article" date="2017" name="J. Phycol.">
        <title>Analysis of chloroplast genomes and a supermatrix inform reclassification of the Rhodomelaceae (Rhodophyta).</title>
        <authorList>
            <person name="Diaz-Tapia P."/>
            <person name="Maggs C.A."/>
            <person name="West J.A."/>
            <person name="Verbruggen H."/>
        </authorList>
    </citation>
    <scope>NUCLEOTIDE SEQUENCE</scope>
    <source>
        <strain evidence="2">PD1820</strain>
    </source>
</reference>
<keyword evidence="2" id="KW-0150">Chloroplast</keyword>